<organism evidence="2">
    <name type="scientific">Oryza brachyantha</name>
    <name type="common">malo sina</name>
    <dbReference type="NCBI Taxonomy" id="4533"/>
    <lineage>
        <taxon>Eukaryota</taxon>
        <taxon>Viridiplantae</taxon>
        <taxon>Streptophyta</taxon>
        <taxon>Embryophyta</taxon>
        <taxon>Tracheophyta</taxon>
        <taxon>Spermatophyta</taxon>
        <taxon>Magnoliopsida</taxon>
        <taxon>Liliopsida</taxon>
        <taxon>Poales</taxon>
        <taxon>Poaceae</taxon>
        <taxon>BOP clade</taxon>
        <taxon>Oryzoideae</taxon>
        <taxon>Oryzeae</taxon>
        <taxon>Oryzinae</taxon>
        <taxon>Oryza</taxon>
    </lineage>
</organism>
<name>J3L6K5_ORYBR</name>
<feature type="chain" id="PRO_5003771995" evidence="1">
    <location>
        <begin position="17"/>
        <end position="53"/>
    </location>
</feature>
<evidence type="ECO:0000256" key="1">
    <source>
        <dbReference type="SAM" id="SignalP"/>
    </source>
</evidence>
<reference evidence="2" key="1">
    <citation type="journal article" date="2013" name="Nat. Commun.">
        <title>Whole-genome sequencing of Oryza brachyantha reveals mechanisms underlying Oryza genome evolution.</title>
        <authorList>
            <person name="Chen J."/>
            <person name="Huang Q."/>
            <person name="Gao D."/>
            <person name="Wang J."/>
            <person name="Lang Y."/>
            <person name="Liu T."/>
            <person name="Li B."/>
            <person name="Bai Z."/>
            <person name="Luis Goicoechea J."/>
            <person name="Liang C."/>
            <person name="Chen C."/>
            <person name="Zhang W."/>
            <person name="Sun S."/>
            <person name="Liao Y."/>
            <person name="Zhang X."/>
            <person name="Yang L."/>
            <person name="Song C."/>
            <person name="Wang M."/>
            <person name="Shi J."/>
            <person name="Liu G."/>
            <person name="Liu J."/>
            <person name="Zhou H."/>
            <person name="Zhou W."/>
            <person name="Yu Q."/>
            <person name="An N."/>
            <person name="Chen Y."/>
            <person name="Cai Q."/>
            <person name="Wang B."/>
            <person name="Liu B."/>
            <person name="Min J."/>
            <person name="Huang Y."/>
            <person name="Wu H."/>
            <person name="Li Z."/>
            <person name="Zhang Y."/>
            <person name="Yin Y."/>
            <person name="Song W."/>
            <person name="Jiang J."/>
            <person name="Jackson S.A."/>
            <person name="Wing R.A."/>
            <person name="Wang J."/>
            <person name="Chen M."/>
        </authorList>
    </citation>
    <scope>NUCLEOTIDE SEQUENCE [LARGE SCALE GENOMIC DNA]</scope>
    <source>
        <strain evidence="2">cv. IRGC 101232</strain>
    </source>
</reference>
<sequence>MFNLLLIGQACELCSCILSSTVPVGVDDPCRLFRFSSFLLFKFQIRKKNALNS</sequence>
<feature type="signal peptide" evidence="1">
    <location>
        <begin position="1"/>
        <end position="16"/>
    </location>
</feature>
<proteinExistence type="predicted"/>
<dbReference type="HOGENOM" id="CLU_3071883_0_0_1"/>
<dbReference type="AlphaFoldDB" id="J3L6K5"/>
<accession>J3L6K5</accession>
<dbReference type="EnsemblPlants" id="OB01G48610.1">
    <property type="protein sequence ID" value="OB01G48610.1"/>
    <property type="gene ID" value="OB01G48610"/>
</dbReference>
<reference evidence="2" key="2">
    <citation type="submission" date="2013-04" db="UniProtKB">
        <authorList>
            <consortium name="EnsemblPlants"/>
        </authorList>
    </citation>
    <scope>IDENTIFICATION</scope>
</reference>
<keyword evidence="1" id="KW-0732">Signal</keyword>
<evidence type="ECO:0000313" key="3">
    <source>
        <dbReference type="Proteomes" id="UP000006038"/>
    </source>
</evidence>
<dbReference type="Gramene" id="OB01G48610.1">
    <property type="protein sequence ID" value="OB01G48610.1"/>
    <property type="gene ID" value="OB01G48610"/>
</dbReference>
<evidence type="ECO:0000313" key="2">
    <source>
        <dbReference type="EnsemblPlants" id="OB01G48610.1"/>
    </source>
</evidence>
<keyword evidence="3" id="KW-1185">Reference proteome</keyword>
<dbReference type="Proteomes" id="UP000006038">
    <property type="component" value="Chromosome 1"/>
</dbReference>
<protein>
    <submittedName>
        <fullName evidence="2">Uncharacterized protein</fullName>
    </submittedName>
</protein>